<accession>A0A371D1K5</accession>
<proteinExistence type="predicted"/>
<dbReference type="EMBL" id="KZ857427">
    <property type="protein sequence ID" value="RDX46430.1"/>
    <property type="molecule type" value="Genomic_DNA"/>
</dbReference>
<gene>
    <name evidence="2" type="ORF">OH76DRAFT_839058</name>
</gene>
<evidence type="ECO:0000313" key="2">
    <source>
        <dbReference type="EMBL" id="RDX46430.1"/>
    </source>
</evidence>
<feature type="compositionally biased region" description="Low complexity" evidence="1">
    <location>
        <begin position="139"/>
        <end position="169"/>
    </location>
</feature>
<dbReference type="AlphaFoldDB" id="A0A371D1K5"/>
<name>A0A371D1K5_9APHY</name>
<protein>
    <submittedName>
        <fullName evidence="2">Uncharacterized protein</fullName>
    </submittedName>
</protein>
<feature type="region of interest" description="Disordered" evidence="1">
    <location>
        <begin position="139"/>
        <end position="174"/>
    </location>
</feature>
<evidence type="ECO:0000256" key="1">
    <source>
        <dbReference type="SAM" id="MobiDB-lite"/>
    </source>
</evidence>
<sequence length="224" mass="24049">MALRRRDNAPHKQRCCARMSWANTYACTTAAPRCLRPSAPSDSVQRCGPKHTLANLCGLCLQQQQHTGSSVSHSASEDGDLDRQIAGGAVFLPLFVLAARLKLNVNPATCADLYTQINVQGQCVSSDFTIMSSLSSTAASTSLGSSESPPLSPSADPWDSPSSSVDSPSVNSYQSEPLLEDDQVYIPPHSIWEEVYDAGLYLGLPEPMTPRREGSTKNVTQMGC</sequence>
<organism evidence="2 3">
    <name type="scientific">Lentinus brumalis</name>
    <dbReference type="NCBI Taxonomy" id="2498619"/>
    <lineage>
        <taxon>Eukaryota</taxon>
        <taxon>Fungi</taxon>
        <taxon>Dikarya</taxon>
        <taxon>Basidiomycota</taxon>
        <taxon>Agaricomycotina</taxon>
        <taxon>Agaricomycetes</taxon>
        <taxon>Polyporales</taxon>
        <taxon>Polyporaceae</taxon>
        <taxon>Lentinus</taxon>
    </lineage>
</organism>
<dbReference type="Proteomes" id="UP000256964">
    <property type="component" value="Unassembled WGS sequence"/>
</dbReference>
<evidence type="ECO:0000313" key="3">
    <source>
        <dbReference type="Proteomes" id="UP000256964"/>
    </source>
</evidence>
<reference evidence="2 3" key="1">
    <citation type="journal article" date="2018" name="Biotechnol. Biofuels">
        <title>Integrative visual omics of the white-rot fungus Polyporus brumalis exposes the biotechnological potential of its oxidative enzymes for delignifying raw plant biomass.</title>
        <authorList>
            <person name="Miyauchi S."/>
            <person name="Rancon A."/>
            <person name="Drula E."/>
            <person name="Hage H."/>
            <person name="Chaduli D."/>
            <person name="Favel A."/>
            <person name="Grisel S."/>
            <person name="Henrissat B."/>
            <person name="Herpoel-Gimbert I."/>
            <person name="Ruiz-Duenas F.J."/>
            <person name="Chevret D."/>
            <person name="Hainaut M."/>
            <person name="Lin J."/>
            <person name="Wang M."/>
            <person name="Pangilinan J."/>
            <person name="Lipzen A."/>
            <person name="Lesage-Meessen L."/>
            <person name="Navarro D."/>
            <person name="Riley R."/>
            <person name="Grigoriev I.V."/>
            <person name="Zhou S."/>
            <person name="Raouche S."/>
            <person name="Rosso M.N."/>
        </authorList>
    </citation>
    <scope>NUCLEOTIDE SEQUENCE [LARGE SCALE GENOMIC DNA]</scope>
    <source>
        <strain evidence="2 3">BRFM 1820</strain>
    </source>
</reference>
<keyword evidence="3" id="KW-1185">Reference proteome</keyword>